<proteinExistence type="predicted"/>
<sequence length="222" mass="25768">MEKWTAVQRAFIVKAFFKNNDSYISAIRAFRKHFKLTGKSEVPSRPTVKLWVKNFEKTAHACKNKPTGRKRSVRTPETTDRVRHSVQTTPTTSIRKRALNLKIKPTSLQRILSEDLSFHPYKILIIQKLQKTDFVRRKSFAEDMLTRIDTGEIPLNSLLFTDEAHFYLNGDVNKQNMRYWSTENPMIIHEKPLHSAKLTVWMGVAKFGIVGPYVFDETVNGE</sequence>
<keyword evidence="4" id="KW-1185">Reference proteome</keyword>
<dbReference type="EMBL" id="CAJVCH010225797">
    <property type="protein sequence ID" value="CAG7732149.1"/>
    <property type="molecule type" value="Genomic_DNA"/>
</dbReference>
<comment type="caution">
    <text evidence="3">The sequence shown here is derived from an EMBL/GenBank/DDBJ whole genome shotgun (WGS) entry which is preliminary data.</text>
</comment>
<dbReference type="InterPro" id="IPR032135">
    <property type="entry name" value="DUF4817"/>
</dbReference>
<evidence type="ECO:0000313" key="4">
    <source>
        <dbReference type="Proteomes" id="UP000708208"/>
    </source>
</evidence>
<accession>A0A8J2K5Y9</accession>
<protein>
    <recommendedName>
        <fullName evidence="2">DUF4817 domain-containing protein</fullName>
    </recommendedName>
</protein>
<evidence type="ECO:0000256" key="1">
    <source>
        <dbReference type="SAM" id="MobiDB-lite"/>
    </source>
</evidence>
<dbReference type="PANTHER" id="PTHR47326:SF1">
    <property type="entry name" value="HTH PSQ-TYPE DOMAIN-CONTAINING PROTEIN"/>
    <property type="match status" value="1"/>
</dbReference>
<gene>
    <name evidence="3" type="ORF">AFUS01_LOCUS20683</name>
</gene>
<dbReference type="AlphaFoldDB" id="A0A8J2K5Y9"/>
<feature type="region of interest" description="Disordered" evidence="1">
    <location>
        <begin position="63"/>
        <end position="86"/>
    </location>
</feature>
<feature type="compositionally biased region" description="Basic residues" evidence="1">
    <location>
        <begin position="63"/>
        <end position="73"/>
    </location>
</feature>
<name>A0A8J2K5Y9_9HEXA</name>
<dbReference type="Proteomes" id="UP000708208">
    <property type="component" value="Unassembled WGS sequence"/>
</dbReference>
<reference evidence="3" key="1">
    <citation type="submission" date="2021-06" db="EMBL/GenBank/DDBJ databases">
        <authorList>
            <person name="Hodson N. C."/>
            <person name="Mongue J. A."/>
            <person name="Jaron S. K."/>
        </authorList>
    </citation>
    <scope>NUCLEOTIDE SEQUENCE</scope>
</reference>
<feature type="non-terminal residue" evidence="3">
    <location>
        <position position="222"/>
    </location>
</feature>
<feature type="domain" description="DUF4817" evidence="2">
    <location>
        <begin position="5"/>
        <end position="58"/>
    </location>
</feature>
<organism evidence="3 4">
    <name type="scientific">Allacma fusca</name>
    <dbReference type="NCBI Taxonomy" id="39272"/>
    <lineage>
        <taxon>Eukaryota</taxon>
        <taxon>Metazoa</taxon>
        <taxon>Ecdysozoa</taxon>
        <taxon>Arthropoda</taxon>
        <taxon>Hexapoda</taxon>
        <taxon>Collembola</taxon>
        <taxon>Symphypleona</taxon>
        <taxon>Sminthuridae</taxon>
        <taxon>Allacma</taxon>
    </lineage>
</organism>
<dbReference type="PANTHER" id="PTHR47326">
    <property type="entry name" value="TRANSPOSABLE ELEMENT TC3 TRANSPOSASE-LIKE PROTEIN"/>
    <property type="match status" value="1"/>
</dbReference>
<dbReference type="OrthoDB" id="6628920at2759"/>
<evidence type="ECO:0000313" key="3">
    <source>
        <dbReference type="EMBL" id="CAG7732149.1"/>
    </source>
</evidence>
<evidence type="ECO:0000259" key="2">
    <source>
        <dbReference type="Pfam" id="PF16087"/>
    </source>
</evidence>
<dbReference type="Pfam" id="PF16087">
    <property type="entry name" value="DUF4817"/>
    <property type="match status" value="1"/>
</dbReference>